<organism evidence="3 4">
    <name type="scientific">Coptis chinensis</name>
    <dbReference type="NCBI Taxonomy" id="261450"/>
    <lineage>
        <taxon>Eukaryota</taxon>
        <taxon>Viridiplantae</taxon>
        <taxon>Streptophyta</taxon>
        <taxon>Embryophyta</taxon>
        <taxon>Tracheophyta</taxon>
        <taxon>Spermatophyta</taxon>
        <taxon>Magnoliopsida</taxon>
        <taxon>Ranunculales</taxon>
        <taxon>Ranunculaceae</taxon>
        <taxon>Coptidoideae</taxon>
        <taxon>Coptis</taxon>
    </lineage>
</organism>
<dbReference type="Pfam" id="PF00201">
    <property type="entry name" value="UDPGT"/>
    <property type="match status" value="1"/>
</dbReference>
<accession>A0A835IW08</accession>
<dbReference type="AlphaFoldDB" id="A0A835IW08"/>
<keyword evidence="4" id="KW-1185">Reference proteome</keyword>
<dbReference type="InterPro" id="IPR050481">
    <property type="entry name" value="UDP-glycosyltransf_plant"/>
</dbReference>
<dbReference type="Gene3D" id="3.40.50.2000">
    <property type="entry name" value="Glycogen Phosphorylase B"/>
    <property type="match status" value="2"/>
</dbReference>
<dbReference type="Proteomes" id="UP000631114">
    <property type="component" value="Unassembled WGS sequence"/>
</dbReference>
<dbReference type="EMBL" id="JADFTS010000001">
    <property type="protein sequence ID" value="KAF9624576.1"/>
    <property type="molecule type" value="Genomic_DNA"/>
</dbReference>
<evidence type="ECO:0000313" key="3">
    <source>
        <dbReference type="EMBL" id="KAF9624576.1"/>
    </source>
</evidence>
<reference evidence="3 4" key="1">
    <citation type="submission" date="2020-10" db="EMBL/GenBank/DDBJ databases">
        <title>The Coptis chinensis genome and diversification of protoberbering-type alkaloids.</title>
        <authorList>
            <person name="Wang B."/>
            <person name="Shu S."/>
            <person name="Song C."/>
            <person name="Liu Y."/>
        </authorList>
    </citation>
    <scope>NUCLEOTIDE SEQUENCE [LARGE SCALE GENOMIC DNA]</scope>
    <source>
        <strain evidence="3">HL-2020</strain>
        <tissue evidence="3">Leaf</tissue>
    </source>
</reference>
<gene>
    <name evidence="3" type="ORF">IFM89_011998</name>
</gene>
<dbReference type="SUPFAM" id="SSF53756">
    <property type="entry name" value="UDP-Glycosyltransferase/glycogen phosphorylase"/>
    <property type="match status" value="1"/>
</dbReference>
<dbReference type="InterPro" id="IPR002213">
    <property type="entry name" value="UDP_glucos_trans"/>
</dbReference>
<proteinExistence type="inferred from homology"/>
<evidence type="ECO:0000256" key="1">
    <source>
        <dbReference type="ARBA" id="ARBA00009995"/>
    </source>
</evidence>
<protein>
    <submittedName>
        <fullName evidence="3">Uncharacterized protein</fullName>
    </submittedName>
</protein>
<name>A0A835IW08_9MAGN</name>
<dbReference type="GO" id="GO:0035251">
    <property type="term" value="F:UDP-glucosyltransferase activity"/>
    <property type="evidence" value="ECO:0007669"/>
    <property type="project" value="InterPro"/>
</dbReference>
<dbReference type="FunFam" id="3.40.50.2000:FF:000037">
    <property type="entry name" value="Glycosyltransferase"/>
    <property type="match status" value="1"/>
</dbReference>
<comment type="caution">
    <text evidence="3">The sequence shown here is derived from an EMBL/GenBank/DDBJ whole genome shotgun (WGS) entry which is preliminary data.</text>
</comment>
<evidence type="ECO:0000256" key="2">
    <source>
        <dbReference type="ARBA" id="ARBA00022679"/>
    </source>
</evidence>
<keyword evidence="2" id="KW-0808">Transferase</keyword>
<evidence type="ECO:0000313" key="4">
    <source>
        <dbReference type="Proteomes" id="UP000631114"/>
    </source>
</evidence>
<sequence>MFSVYASAFIAFLGPPEYLEGEEKNHYWPTSESMTSPPKWITFPSTVAFRPFEADVLHAAVFSKNASAISDVERIAKVIQACKAIAIRSCREYEGDYLDVAEKVTRKTIIPVGLLPPVRAEMKRDSSEGEIFSWLDMQLSKSVVYVGFGSEVKMSRDQVFEIAHGLELANLPFLWALRKPMWAIHDDDALPTGFRSRTAKLGMVILGWAPQLDILAHPSIGGSLFHSGWGSIIETLQHGHTLVVLPLVLDQGMNARLLVEKGLAVEVDRSDDGKFNGEDIAKALRKALVSEEGETLRLRARDMKSIFSDQNLHYDHYMSGFINYLRA</sequence>
<dbReference type="CDD" id="cd03784">
    <property type="entry name" value="GT1_Gtf-like"/>
    <property type="match status" value="1"/>
</dbReference>
<dbReference type="OrthoDB" id="5835829at2759"/>
<comment type="similarity">
    <text evidence="1">Belongs to the UDP-glycosyltransferase family.</text>
</comment>
<dbReference type="PANTHER" id="PTHR48049:SF57">
    <property type="entry name" value="UDP-GLYCOSYLTRANSFERASE 91C1-LIKE"/>
    <property type="match status" value="1"/>
</dbReference>
<dbReference type="PANTHER" id="PTHR48049">
    <property type="entry name" value="GLYCOSYLTRANSFERASE"/>
    <property type="match status" value="1"/>
</dbReference>